<evidence type="ECO:0000259" key="2">
    <source>
        <dbReference type="PROSITE" id="PS50828"/>
    </source>
</evidence>
<evidence type="ECO:0000256" key="1">
    <source>
        <dbReference type="SAM" id="MobiDB-lite"/>
    </source>
</evidence>
<comment type="caution">
    <text evidence="3">The sequence shown here is derived from an EMBL/GenBank/DDBJ whole genome shotgun (WGS) entry which is preliminary data.</text>
</comment>
<dbReference type="PANTHER" id="PTHR46651:SF1">
    <property type="entry name" value="SMALL MUTS RELATED FAMILY PROTEIN"/>
    <property type="match status" value="1"/>
</dbReference>
<dbReference type="SUPFAM" id="SSF160443">
    <property type="entry name" value="SMR domain-like"/>
    <property type="match status" value="1"/>
</dbReference>
<protein>
    <submittedName>
        <fullName evidence="3">Polyadenylate-binding protein-interacting protein 7-like isoform X1</fullName>
    </submittedName>
</protein>
<dbReference type="InterPro" id="IPR013899">
    <property type="entry name" value="DUF1771"/>
</dbReference>
<evidence type="ECO:0000313" key="4">
    <source>
        <dbReference type="Proteomes" id="UP001140949"/>
    </source>
</evidence>
<dbReference type="InterPro" id="IPR002625">
    <property type="entry name" value="Smr_dom"/>
</dbReference>
<dbReference type="AlphaFoldDB" id="A0AAX6ENQ4"/>
<reference evidence="3" key="1">
    <citation type="journal article" date="2023" name="GigaByte">
        <title>Genome assembly of the bearded iris, Iris pallida Lam.</title>
        <authorList>
            <person name="Bruccoleri R.E."/>
            <person name="Oakeley E.J."/>
            <person name="Faust A.M.E."/>
            <person name="Altorfer M."/>
            <person name="Dessus-Babus S."/>
            <person name="Burckhardt D."/>
            <person name="Oertli M."/>
            <person name="Naumann U."/>
            <person name="Petersen F."/>
            <person name="Wong J."/>
        </authorList>
    </citation>
    <scope>NUCLEOTIDE SEQUENCE</scope>
    <source>
        <strain evidence="3">GSM-AAB239-AS_SAM_17_03QT</strain>
    </source>
</reference>
<dbReference type="PROSITE" id="PS50828">
    <property type="entry name" value="SMR"/>
    <property type="match status" value="1"/>
</dbReference>
<feature type="domain" description="Smr" evidence="2">
    <location>
        <begin position="429"/>
        <end position="510"/>
    </location>
</feature>
<name>A0AAX6ENQ4_IRIPA</name>
<reference evidence="3" key="2">
    <citation type="submission" date="2023-04" db="EMBL/GenBank/DDBJ databases">
        <authorList>
            <person name="Bruccoleri R.E."/>
            <person name="Oakeley E.J."/>
            <person name="Faust A.-M."/>
            <person name="Dessus-Babus S."/>
            <person name="Altorfer M."/>
            <person name="Burckhardt D."/>
            <person name="Oertli M."/>
            <person name="Naumann U."/>
            <person name="Petersen F."/>
            <person name="Wong J."/>
        </authorList>
    </citation>
    <scope>NUCLEOTIDE SEQUENCE</scope>
    <source>
        <strain evidence="3">GSM-AAB239-AS_SAM_17_03QT</strain>
        <tissue evidence="3">Leaf</tissue>
    </source>
</reference>
<dbReference type="InterPro" id="IPR041806">
    <property type="entry name" value="CID5/6/7_CUE"/>
</dbReference>
<evidence type="ECO:0000313" key="3">
    <source>
        <dbReference type="EMBL" id="KAJ6805435.1"/>
    </source>
</evidence>
<accession>A0AAX6ENQ4</accession>
<dbReference type="Pfam" id="PF08590">
    <property type="entry name" value="DUF1771"/>
    <property type="match status" value="1"/>
</dbReference>
<keyword evidence="4" id="KW-1185">Reference proteome</keyword>
<gene>
    <name evidence="3" type="ORF">M6B38_180470</name>
</gene>
<dbReference type="Proteomes" id="UP001140949">
    <property type="component" value="Unassembled WGS sequence"/>
</dbReference>
<feature type="region of interest" description="Disordered" evidence="1">
    <location>
        <begin position="125"/>
        <end position="158"/>
    </location>
</feature>
<organism evidence="3 4">
    <name type="scientific">Iris pallida</name>
    <name type="common">Sweet iris</name>
    <dbReference type="NCBI Taxonomy" id="29817"/>
    <lineage>
        <taxon>Eukaryota</taxon>
        <taxon>Viridiplantae</taxon>
        <taxon>Streptophyta</taxon>
        <taxon>Embryophyta</taxon>
        <taxon>Tracheophyta</taxon>
        <taxon>Spermatophyta</taxon>
        <taxon>Magnoliopsida</taxon>
        <taxon>Liliopsida</taxon>
        <taxon>Asparagales</taxon>
        <taxon>Iridaceae</taxon>
        <taxon>Iridoideae</taxon>
        <taxon>Irideae</taxon>
        <taxon>Iris</taxon>
    </lineage>
</organism>
<dbReference type="Gene3D" id="3.30.1370.110">
    <property type="match status" value="1"/>
</dbReference>
<dbReference type="PANTHER" id="PTHR46651">
    <property type="entry name" value="POLYADENYLATE-BINDING PROTEIN-INTERACTING PROTEIN 7"/>
    <property type="match status" value="1"/>
</dbReference>
<dbReference type="SMART" id="SM01162">
    <property type="entry name" value="DUF1771"/>
    <property type="match status" value="1"/>
</dbReference>
<sequence>MNISPRSRENNNDTKITLPNKVTRLNPNAAAFVPSVLRSTYGRKSEDTGRMDKKGSSGKTVLDRSESTVSNNFDDEAHQFWHHQLPDDITPDFNVMGEELPGPHQLSLTDLSIHDVETSRFSASRFSGTFSPRQPRSPLSTGRANLSPNLRYSGSTCTEDQTSTNVTLAAKSWDQVSIGGDQHLTKGLEGHHYNGDSSSSFVNNLLGDQAVVEEAATNPLVFLASRYPGFSAERLADVYYANGCNLNLTLEMLRQLELQGDGGFGQSTEVLDSPRLGTRDFSVLSAVEAHNGLSSSNSTAGPSKSSQLIASSFNGHGKLLYGDKSQSFGAARTVPFWRETDNAVGERFSDSREEARSYARLRDACLEQVSQAYLIGNKALSRELSEKGQLYNLQMKAALQKAGETVHQQRNPFSSQLRGYRQGAQERLIDLHNLHVSEALHVLKHELGVLRNTVRSSGQLHQAMIRVGIDHNAKGTLISQRLQVAVEQFLLEEGIHYTQPRPGLLHIVIY</sequence>
<dbReference type="InterPro" id="IPR036063">
    <property type="entry name" value="Smr_dom_sf"/>
</dbReference>
<proteinExistence type="predicted"/>
<dbReference type="InterPro" id="IPR053242">
    <property type="entry name" value="PAM2-like_domain"/>
</dbReference>
<dbReference type="CDD" id="cd14371">
    <property type="entry name" value="CUE_CID7_like"/>
    <property type="match status" value="1"/>
</dbReference>
<feature type="compositionally biased region" description="Basic and acidic residues" evidence="1">
    <location>
        <begin position="43"/>
        <end position="66"/>
    </location>
</feature>
<dbReference type="EMBL" id="JANAVB010035418">
    <property type="protein sequence ID" value="KAJ6805435.1"/>
    <property type="molecule type" value="Genomic_DNA"/>
</dbReference>
<feature type="region of interest" description="Disordered" evidence="1">
    <location>
        <begin position="41"/>
        <end position="66"/>
    </location>
</feature>